<evidence type="ECO:0000313" key="2">
    <source>
        <dbReference type="Proteomes" id="UP000250266"/>
    </source>
</evidence>
<keyword evidence="2" id="KW-1185">Reference proteome</keyword>
<organism evidence="1 2">
    <name type="scientific">Lepidopterella palustris CBS 459.81</name>
    <dbReference type="NCBI Taxonomy" id="1314670"/>
    <lineage>
        <taxon>Eukaryota</taxon>
        <taxon>Fungi</taxon>
        <taxon>Dikarya</taxon>
        <taxon>Ascomycota</taxon>
        <taxon>Pezizomycotina</taxon>
        <taxon>Dothideomycetes</taxon>
        <taxon>Pleosporomycetidae</taxon>
        <taxon>Mytilinidiales</taxon>
        <taxon>Argynnaceae</taxon>
        <taxon>Lepidopterella</taxon>
    </lineage>
</organism>
<gene>
    <name evidence="1" type="ORF">K432DRAFT_72638</name>
</gene>
<reference evidence="1 2" key="1">
    <citation type="journal article" date="2016" name="Nat. Commun.">
        <title>Ectomycorrhizal ecology is imprinted in the genome of the dominant symbiotic fungus Cenococcum geophilum.</title>
        <authorList>
            <consortium name="DOE Joint Genome Institute"/>
            <person name="Peter M."/>
            <person name="Kohler A."/>
            <person name="Ohm R.A."/>
            <person name="Kuo A."/>
            <person name="Krutzmann J."/>
            <person name="Morin E."/>
            <person name="Arend M."/>
            <person name="Barry K.W."/>
            <person name="Binder M."/>
            <person name="Choi C."/>
            <person name="Clum A."/>
            <person name="Copeland A."/>
            <person name="Grisel N."/>
            <person name="Haridas S."/>
            <person name="Kipfer T."/>
            <person name="LaButti K."/>
            <person name="Lindquist E."/>
            <person name="Lipzen A."/>
            <person name="Maire R."/>
            <person name="Meier B."/>
            <person name="Mihaltcheva S."/>
            <person name="Molinier V."/>
            <person name="Murat C."/>
            <person name="Poggeler S."/>
            <person name="Quandt C.A."/>
            <person name="Sperisen C."/>
            <person name="Tritt A."/>
            <person name="Tisserant E."/>
            <person name="Crous P.W."/>
            <person name="Henrissat B."/>
            <person name="Nehls U."/>
            <person name="Egli S."/>
            <person name="Spatafora J.W."/>
            <person name="Grigoriev I.V."/>
            <person name="Martin F.M."/>
        </authorList>
    </citation>
    <scope>NUCLEOTIDE SEQUENCE [LARGE SCALE GENOMIC DNA]</scope>
    <source>
        <strain evidence="1 2">CBS 459.81</strain>
    </source>
</reference>
<dbReference type="Proteomes" id="UP000250266">
    <property type="component" value="Unassembled WGS sequence"/>
</dbReference>
<dbReference type="AlphaFoldDB" id="A0A8E2JJJ2"/>
<sequence>MRQGCVRMPAPDEAVSRSLLRLAGRGRCLRARVTANLRQSRKTEGDGVWAGDASEEFSVGIAVRTLRLLSPSLRRIVAANTADQGCKARRPFLSLLLFVPPRESHLEFWTFTRFRAQARHSPGRSYGYGMTRRAPRQRSRMPDTVVAPMKYGGIPVDRIHLRRRLQGTK</sequence>
<proteinExistence type="predicted"/>
<protein>
    <submittedName>
        <fullName evidence="1">Uncharacterized protein</fullName>
    </submittedName>
</protein>
<evidence type="ECO:0000313" key="1">
    <source>
        <dbReference type="EMBL" id="OCK85040.1"/>
    </source>
</evidence>
<dbReference type="EMBL" id="KV744825">
    <property type="protein sequence ID" value="OCK85040.1"/>
    <property type="molecule type" value="Genomic_DNA"/>
</dbReference>
<accession>A0A8E2JJJ2</accession>
<name>A0A8E2JJJ2_9PEZI</name>